<reference evidence="6" key="1">
    <citation type="submission" date="2023-02" db="EMBL/GenBank/DDBJ databases">
        <authorList>
            <person name="Palmer J.M."/>
        </authorList>
    </citation>
    <scope>NUCLEOTIDE SEQUENCE</scope>
    <source>
        <strain evidence="6">FW57</strain>
    </source>
</reference>
<dbReference type="PANTHER" id="PTHR33946">
    <property type="match status" value="1"/>
</dbReference>
<dbReference type="GO" id="GO:0050482">
    <property type="term" value="P:arachidonate secretion"/>
    <property type="evidence" value="ECO:0007669"/>
    <property type="project" value="InterPro"/>
</dbReference>
<dbReference type="PANTHER" id="PTHR33946:SF4">
    <property type="entry name" value="COAGULATION FACTOR XI"/>
    <property type="match status" value="1"/>
</dbReference>
<keyword evidence="2" id="KW-1015">Disulfide bond</keyword>
<dbReference type="GO" id="GO:0006508">
    <property type="term" value="P:proteolysis"/>
    <property type="evidence" value="ECO:0007669"/>
    <property type="project" value="InterPro"/>
</dbReference>
<sequence length="1068" mass="113334">MLGLTAKGPAAAVLLLALSQTAVAKLDCSGSKPSDKTVYESGQHAYNIICGQDYAGADITAAFVDTFEACIALCDTTPGCIDVSFAQPGCWLKNKLNTPSLARDHVWTARRAALPAVTTLSCSEPGTDGTVYTAPGGAQFKVLCGKDYAGGDIKGLWVDSFTACLNTCETTAECIDVSYVNGACYLKNKLNALHDAGYVWTGVRVDAATSPGASAKPLSCDGKASDGIEHTTPSGTKYDIICGKEYPAGDLKTVGASTFEDCLAACDAEAACIDVSYLPGFCYLKQAKNGHLIDAAAVWTGVKKTSTGGTIPTPATPELFCEDGKPTQATFATANNRLYQIHCGADFTGGDLSTTTASSFAGCLKACDEATGCISVAYVGNMCYLKDRLRPKVTAGHVWSALFIGAPEPVESSSTAAPVVESTTTSAPSTPESTAPVSVDPTPTQGPTDTPPLPTDNVYIPEFDDSWTSTYTYEEATLPTYTGEPTPDPIPTPPIVKTCFIEPQSDTKFHLISPDMGYVIAKGNAPGFFSQPETEEEGKAMLEMVADFKPPVFAFETPEGAPEGVYDITYVSGDVKRYIAVAANGEMSFVAASTGAAGANGQSTTVFGVSCDGYMTVTLGGATKNWRATEAGKTTLEGAGEPSKDGIRLLPADAVPVNPNSVEAADKSAARLRRRAWDGMGQGGYAPRCPNTPNWVWPRVKQGARGYNPNGCGPANGFDFVPDWNFGGCCNNHDNCFDDCDNKTFERCNLEFLDCMVGACVRDYSRWYNSWLQPGCIGMAGFYFAAVSSWKGKEAFYSANSERCECFCSRPNTLLCNNNCVSIQSNPAHCGGCGRTCPRGTHCEGLGCVCDKHRCGNTCLDLNDNPRNCGRCGNVCASGFCYQGRCYEPPANPDRCYPREAFENGDFQRGNGDAWRLEGVSPELEGRIHLGVFDGAAADSYGAVVDIPPGVPSVGFSLTQDVYLCPNQNYELNFKFRKVSGPAYCFITATLAGRTVYTTSFVGIRVSGPSWTAAGPRQLGTFAVGGAVVQGPRFYLKAPFRMTMACVGSTTSEWSTIRFDEFTIAPIS</sequence>
<feature type="region of interest" description="Disordered" evidence="3">
    <location>
        <begin position="410"/>
        <end position="459"/>
    </location>
</feature>
<evidence type="ECO:0000256" key="4">
    <source>
        <dbReference type="SAM" id="SignalP"/>
    </source>
</evidence>
<dbReference type="GO" id="GO:0006644">
    <property type="term" value="P:phospholipid metabolic process"/>
    <property type="evidence" value="ECO:0007669"/>
    <property type="project" value="InterPro"/>
</dbReference>
<gene>
    <name evidence="6" type="ORF">NEMBOFW57_010130</name>
</gene>
<evidence type="ECO:0000259" key="5">
    <source>
        <dbReference type="SMART" id="SM00223"/>
    </source>
</evidence>
<dbReference type="AlphaFoldDB" id="A0AAD4EQI2"/>
<evidence type="ECO:0000256" key="3">
    <source>
        <dbReference type="SAM" id="MobiDB-lite"/>
    </source>
</evidence>
<dbReference type="InterPro" id="IPR036444">
    <property type="entry name" value="PLipase_A2_dom_sf"/>
</dbReference>
<dbReference type="EMBL" id="JAHCVI010000005">
    <property type="protein sequence ID" value="KAG7285501.1"/>
    <property type="molecule type" value="Genomic_DNA"/>
</dbReference>
<evidence type="ECO:0000313" key="6">
    <source>
        <dbReference type="EMBL" id="KAG7285501.1"/>
    </source>
</evidence>
<dbReference type="Pfam" id="PF00024">
    <property type="entry name" value="PAN_1"/>
    <property type="match status" value="1"/>
</dbReference>
<keyword evidence="7" id="KW-1185">Reference proteome</keyword>
<keyword evidence="4" id="KW-0732">Signal</keyword>
<name>A0AAD4EQI2_9PEZI</name>
<dbReference type="GO" id="GO:0004623">
    <property type="term" value="F:phospholipase A2 activity"/>
    <property type="evidence" value="ECO:0007669"/>
    <property type="project" value="InterPro"/>
</dbReference>
<protein>
    <recommendedName>
        <fullName evidence="5">Apple domain-containing protein</fullName>
    </recommendedName>
</protein>
<feature type="compositionally biased region" description="Low complexity" evidence="3">
    <location>
        <begin position="418"/>
        <end position="448"/>
    </location>
</feature>
<dbReference type="Gene3D" id="1.20.90.10">
    <property type="entry name" value="Phospholipase A2 domain"/>
    <property type="match status" value="1"/>
</dbReference>
<feature type="chain" id="PRO_5041924661" description="Apple domain-containing protein" evidence="4">
    <location>
        <begin position="25"/>
        <end position="1068"/>
    </location>
</feature>
<evidence type="ECO:0000313" key="7">
    <source>
        <dbReference type="Proteomes" id="UP001197093"/>
    </source>
</evidence>
<evidence type="ECO:0000256" key="2">
    <source>
        <dbReference type="ARBA" id="ARBA00023157"/>
    </source>
</evidence>
<dbReference type="Gene3D" id="3.50.4.10">
    <property type="entry name" value="Hepatocyte Growth Factor"/>
    <property type="match status" value="2"/>
</dbReference>
<evidence type="ECO:0000256" key="1">
    <source>
        <dbReference type="ARBA" id="ARBA00022737"/>
    </source>
</evidence>
<accession>A0AAD4EQI2</accession>
<organism evidence="6 7">
    <name type="scientific">Staphylotrichum longicolle</name>
    <dbReference type="NCBI Taxonomy" id="669026"/>
    <lineage>
        <taxon>Eukaryota</taxon>
        <taxon>Fungi</taxon>
        <taxon>Dikarya</taxon>
        <taxon>Ascomycota</taxon>
        <taxon>Pezizomycotina</taxon>
        <taxon>Sordariomycetes</taxon>
        <taxon>Sordariomycetidae</taxon>
        <taxon>Sordariales</taxon>
        <taxon>Chaetomiaceae</taxon>
        <taxon>Staphylotrichum</taxon>
    </lineage>
</organism>
<dbReference type="InterPro" id="IPR003609">
    <property type="entry name" value="Pan_app"/>
</dbReference>
<proteinExistence type="predicted"/>
<dbReference type="GO" id="GO:0005576">
    <property type="term" value="C:extracellular region"/>
    <property type="evidence" value="ECO:0007669"/>
    <property type="project" value="InterPro"/>
</dbReference>
<dbReference type="SMART" id="SM00223">
    <property type="entry name" value="APPLE"/>
    <property type="match status" value="2"/>
</dbReference>
<dbReference type="InterPro" id="IPR000177">
    <property type="entry name" value="Apple"/>
</dbReference>
<keyword evidence="1" id="KW-0677">Repeat</keyword>
<dbReference type="Proteomes" id="UP001197093">
    <property type="component" value="Unassembled WGS sequence"/>
</dbReference>
<dbReference type="Pfam" id="PF14295">
    <property type="entry name" value="PAN_4"/>
    <property type="match status" value="3"/>
</dbReference>
<feature type="domain" description="Apple" evidence="5">
    <location>
        <begin position="242"/>
        <end position="305"/>
    </location>
</feature>
<comment type="caution">
    <text evidence="6">The sequence shown here is derived from an EMBL/GenBank/DDBJ whole genome shotgun (WGS) entry which is preliminary data.</text>
</comment>
<feature type="signal peptide" evidence="4">
    <location>
        <begin position="1"/>
        <end position="24"/>
    </location>
</feature>
<feature type="domain" description="Apple" evidence="5">
    <location>
        <begin position="340"/>
        <end position="405"/>
    </location>
</feature>